<dbReference type="OrthoDB" id="686384at2759"/>
<evidence type="ECO:0000256" key="4">
    <source>
        <dbReference type="ARBA" id="ARBA00031552"/>
    </source>
</evidence>
<dbReference type="NCBIfam" id="TIGR00290">
    <property type="entry name" value="MJ0570_dom"/>
    <property type="match status" value="1"/>
</dbReference>
<dbReference type="EC" id="6.3.1.14" evidence="1"/>
<dbReference type="SUPFAM" id="SSF52402">
    <property type="entry name" value="Adenine nucleotide alpha hydrolases-like"/>
    <property type="match status" value="1"/>
</dbReference>
<dbReference type="GO" id="GO:0017183">
    <property type="term" value="P:protein histidyl modification to diphthamide"/>
    <property type="evidence" value="ECO:0007669"/>
    <property type="project" value="TreeGrafter"/>
</dbReference>
<accession>A0A6A6F913</accession>
<dbReference type="Pfam" id="PF01902">
    <property type="entry name" value="Diphthami_syn_2"/>
    <property type="match status" value="1"/>
</dbReference>
<name>A0A6A6F913_9PEZI</name>
<evidence type="ECO:0000256" key="5">
    <source>
        <dbReference type="ARBA" id="ARBA00048108"/>
    </source>
</evidence>
<dbReference type="FunFam" id="3.40.50.620:FF:000145">
    <property type="entry name" value="ATP-binding domain containing protein"/>
    <property type="match status" value="1"/>
</dbReference>
<dbReference type="InterPro" id="IPR002761">
    <property type="entry name" value="Diphthami_syn_dom"/>
</dbReference>
<dbReference type="InterPro" id="IPR006175">
    <property type="entry name" value="YjgF/YER057c/UK114"/>
</dbReference>
<evidence type="ECO:0000259" key="6">
    <source>
        <dbReference type="Pfam" id="PF01902"/>
    </source>
</evidence>
<evidence type="ECO:0000256" key="2">
    <source>
        <dbReference type="ARBA" id="ARBA00018426"/>
    </source>
</evidence>
<comment type="catalytic activity">
    <reaction evidence="5">
        <text>diphthine-[translation elongation factor 2] + NH4(+) + ATP = diphthamide-[translation elongation factor 2] + AMP + diphosphate + H(+)</text>
        <dbReference type="Rhea" id="RHEA:19753"/>
        <dbReference type="Rhea" id="RHEA-COMP:10172"/>
        <dbReference type="Rhea" id="RHEA-COMP:10174"/>
        <dbReference type="ChEBI" id="CHEBI:15378"/>
        <dbReference type="ChEBI" id="CHEBI:16692"/>
        <dbReference type="ChEBI" id="CHEBI:28938"/>
        <dbReference type="ChEBI" id="CHEBI:30616"/>
        <dbReference type="ChEBI" id="CHEBI:33019"/>
        <dbReference type="ChEBI" id="CHEBI:82696"/>
        <dbReference type="ChEBI" id="CHEBI:456215"/>
        <dbReference type="EC" id="6.3.1.14"/>
    </reaction>
</comment>
<evidence type="ECO:0000256" key="3">
    <source>
        <dbReference type="ARBA" id="ARBA00029814"/>
    </source>
</evidence>
<reference evidence="7" key="1">
    <citation type="journal article" date="2020" name="Stud. Mycol.">
        <title>101 Dothideomycetes genomes: a test case for predicting lifestyles and emergence of pathogens.</title>
        <authorList>
            <person name="Haridas S."/>
            <person name="Albert R."/>
            <person name="Binder M."/>
            <person name="Bloem J."/>
            <person name="Labutti K."/>
            <person name="Salamov A."/>
            <person name="Andreopoulos B."/>
            <person name="Baker S."/>
            <person name="Barry K."/>
            <person name="Bills G."/>
            <person name="Bluhm B."/>
            <person name="Cannon C."/>
            <person name="Castanera R."/>
            <person name="Culley D."/>
            <person name="Daum C."/>
            <person name="Ezra D."/>
            <person name="Gonzalez J."/>
            <person name="Henrissat B."/>
            <person name="Kuo A."/>
            <person name="Liang C."/>
            <person name="Lipzen A."/>
            <person name="Lutzoni F."/>
            <person name="Magnuson J."/>
            <person name="Mondo S."/>
            <person name="Nolan M."/>
            <person name="Ohm R."/>
            <person name="Pangilinan J."/>
            <person name="Park H.-J."/>
            <person name="Ramirez L."/>
            <person name="Alfaro M."/>
            <person name="Sun H."/>
            <person name="Tritt A."/>
            <person name="Yoshinaga Y."/>
            <person name="Zwiers L.-H."/>
            <person name="Turgeon B."/>
            <person name="Goodwin S."/>
            <person name="Spatafora J."/>
            <person name="Crous P."/>
            <person name="Grigoriev I."/>
        </authorList>
    </citation>
    <scope>NUCLEOTIDE SEQUENCE</scope>
    <source>
        <strain evidence="7">SCOH1-5</strain>
    </source>
</reference>
<dbReference type="Pfam" id="PF01042">
    <property type="entry name" value="Ribonuc_L-PSP"/>
    <property type="match status" value="1"/>
</dbReference>
<dbReference type="InterPro" id="IPR014729">
    <property type="entry name" value="Rossmann-like_a/b/a_fold"/>
</dbReference>
<sequence>MSGFSVVALISGGKDSFFSILHCQANGHKVVALANLHPKFHDEEDLDSFMYQTIGHAIIPLYEQALGLPLYRQEICGTAAVQDRDYHHSSAEDETESLVPLLRKVLHAHPEVNAVSTGAILSDYQRTRVESVALRLGLTPLSYLWQWPTLPPQTQTSLLEDMAAVGQDSRIIKVASGGLDETFLWENVAEARTRLRLSKAAERFGTVGVGAVLGEGGEFETLAISGPAPLWKGSIVIAPDNVKIVPGEAGSASVRLAEATVVLTADQGSGALTNVPVRVPSLLEARFEAMLQAMQNKSSFDLDDHISTFCQTPAADSAHDDERLSAVRVLADCTGEGTTAAAQTQAIMDRVIDALAQKGLTIADVANTTIVLRNMDDFASVNPIYGSYFSKPNPPARVTVACADVLPENALLSISIIIESGKREGLHVQSRSYWAPANIGPYSQSIKHVASGEQSGHRVYVAGQIPLNPASMQLPDHSSERGSLDFILQSVLALQHLDRIGRIMKVNSWAYCVAFIASNGVERTTLTQRADIARHTWKEYHAPQSSAIPDEDPEDDDDFDIWDQQRGSGLGRWQMHSSYSRETTTRNAFNRRVPPLVVITADALPRGADIEWVGFGDSTTTTASIVPVHFVNLLKVFQHRILPVCSASPLSYQD</sequence>
<dbReference type="Gene3D" id="3.40.50.620">
    <property type="entry name" value="HUPs"/>
    <property type="match status" value="1"/>
</dbReference>
<dbReference type="CDD" id="cd06156">
    <property type="entry name" value="eu_AANH_C_2"/>
    <property type="match status" value="1"/>
</dbReference>
<dbReference type="GO" id="GO:0017178">
    <property type="term" value="F:diphthine-ammonia ligase activity"/>
    <property type="evidence" value="ECO:0007669"/>
    <property type="project" value="UniProtKB-EC"/>
</dbReference>
<dbReference type="InterPro" id="IPR035959">
    <property type="entry name" value="RutC-like_sf"/>
</dbReference>
<evidence type="ECO:0000256" key="1">
    <source>
        <dbReference type="ARBA" id="ARBA00012089"/>
    </source>
</evidence>
<dbReference type="Proteomes" id="UP000799539">
    <property type="component" value="Unassembled WGS sequence"/>
</dbReference>
<dbReference type="Gene3D" id="3.90.1490.10">
    <property type="entry name" value="putative n-type atp pyrophosphatase, domain 2"/>
    <property type="match status" value="1"/>
</dbReference>
<feature type="domain" description="Diphthamide synthase" evidence="6">
    <location>
        <begin position="6"/>
        <end position="232"/>
    </location>
</feature>
<dbReference type="SUPFAM" id="SSF55298">
    <property type="entry name" value="YjgF-like"/>
    <property type="match status" value="2"/>
</dbReference>
<gene>
    <name evidence="7" type="ORF">CERZMDRAFT_113618</name>
</gene>
<dbReference type="PANTHER" id="PTHR12196:SF2">
    <property type="entry name" value="DIPHTHINE--AMMONIA LIGASE"/>
    <property type="match status" value="1"/>
</dbReference>
<dbReference type="CDD" id="cd01994">
    <property type="entry name" value="AANH_PF0828-like"/>
    <property type="match status" value="1"/>
</dbReference>
<protein>
    <recommendedName>
        <fullName evidence="2">Diphthine--ammonia ligase</fullName>
        <ecNumber evidence="1">6.3.1.14</ecNumber>
    </recommendedName>
    <alternativeName>
        <fullName evidence="3">Diphthamide synthase</fullName>
    </alternativeName>
    <alternativeName>
        <fullName evidence="4">Diphthamide synthetase</fullName>
    </alternativeName>
</protein>
<proteinExistence type="predicted"/>
<dbReference type="Gene3D" id="3.30.1330.40">
    <property type="entry name" value="RutC-like"/>
    <property type="match status" value="2"/>
</dbReference>
<dbReference type="PANTHER" id="PTHR12196">
    <property type="entry name" value="DOMAIN OF UNKNOWN FUNCTION 71 DUF71 -CONTAINING PROTEIN"/>
    <property type="match status" value="1"/>
</dbReference>
<dbReference type="AlphaFoldDB" id="A0A6A6F913"/>
<organism evidence="7 8">
    <name type="scientific">Cercospora zeae-maydis SCOH1-5</name>
    <dbReference type="NCBI Taxonomy" id="717836"/>
    <lineage>
        <taxon>Eukaryota</taxon>
        <taxon>Fungi</taxon>
        <taxon>Dikarya</taxon>
        <taxon>Ascomycota</taxon>
        <taxon>Pezizomycotina</taxon>
        <taxon>Dothideomycetes</taxon>
        <taxon>Dothideomycetidae</taxon>
        <taxon>Mycosphaerellales</taxon>
        <taxon>Mycosphaerellaceae</taxon>
        <taxon>Cercospora</taxon>
    </lineage>
</organism>
<dbReference type="EMBL" id="ML992684">
    <property type="protein sequence ID" value="KAF2209877.1"/>
    <property type="molecule type" value="Genomic_DNA"/>
</dbReference>
<evidence type="ECO:0000313" key="7">
    <source>
        <dbReference type="EMBL" id="KAF2209877.1"/>
    </source>
</evidence>
<evidence type="ECO:0000313" key="8">
    <source>
        <dbReference type="Proteomes" id="UP000799539"/>
    </source>
</evidence>
<dbReference type="CDD" id="cd06155">
    <property type="entry name" value="eu_AANH_C_1"/>
    <property type="match status" value="1"/>
</dbReference>
<keyword evidence="8" id="KW-1185">Reference proteome</keyword>
<dbReference type="InterPro" id="IPR030662">
    <property type="entry name" value="DPH6/MJ0570"/>
</dbReference>